<dbReference type="EMBL" id="CP119312">
    <property type="protein sequence ID" value="WEK03284.1"/>
    <property type="molecule type" value="Genomic_DNA"/>
</dbReference>
<protein>
    <recommendedName>
        <fullName evidence="4">Secreted protein</fullName>
    </recommendedName>
</protein>
<evidence type="ECO:0000313" key="2">
    <source>
        <dbReference type="EMBL" id="WEK03284.1"/>
    </source>
</evidence>
<keyword evidence="1" id="KW-0732">Signal</keyword>
<accession>A0AAJ5VRH1</accession>
<evidence type="ECO:0000313" key="3">
    <source>
        <dbReference type="Proteomes" id="UP001217476"/>
    </source>
</evidence>
<dbReference type="Proteomes" id="UP001217476">
    <property type="component" value="Chromosome"/>
</dbReference>
<evidence type="ECO:0008006" key="4">
    <source>
        <dbReference type="Google" id="ProtNLM"/>
    </source>
</evidence>
<proteinExistence type="predicted"/>
<organism evidence="2 3">
    <name type="scientific">Candidatus Devosia phytovorans</name>
    <dbReference type="NCBI Taxonomy" id="3121372"/>
    <lineage>
        <taxon>Bacteria</taxon>
        <taxon>Pseudomonadati</taxon>
        <taxon>Pseudomonadota</taxon>
        <taxon>Alphaproteobacteria</taxon>
        <taxon>Hyphomicrobiales</taxon>
        <taxon>Devosiaceae</taxon>
        <taxon>Devosia</taxon>
    </lineage>
</organism>
<dbReference type="AlphaFoldDB" id="A0AAJ5VRH1"/>
<feature type="signal peptide" evidence="1">
    <location>
        <begin position="1"/>
        <end position="18"/>
    </location>
</feature>
<sequence>MRFAIGLVIGLTVGGVGAAVAQAVARVDTNGVLAGYTVQKGSETVCRDPMVWNDFRGQGSFIVCE</sequence>
<evidence type="ECO:0000256" key="1">
    <source>
        <dbReference type="SAM" id="SignalP"/>
    </source>
</evidence>
<gene>
    <name evidence="2" type="ORF">P0Y65_13915</name>
</gene>
<reference evidence="2" key="1">
    <citation type="submission" date="2023-03" db="EMBL/GenBank/DDBJ databases">
        <title>Andean soil-derived lignocellulolytic bacterial consortium as a source of novel taxa and putative plastic-active enzymes.</title>
        <authorList>
            <person name="Diaz-Garcia L."/>
            <person name="Chuvochina M."/>
            <person name="Feuerriegel G."/>
            <person name="Bunk B."/>
            <person name="Sproer C."/>
            <person name="Streit W.R."/>
            <person name="Rodriguez L.M."/>
            <person name="Overmann J."/>
            <person name="Jimenez D.J."/>
        </authorList>
    </citation>
    <scope>NUCLEOTIDE SEQUENCE</scope>
    <source>
        <strain evidence="2">MAG 4196</strain>
    </source>
</reference>
<feature type="chain" id="PRO_5042543132" description="Secreted protein" evidence="1">
    <location>
        <begin position="19"/>
        <end position="65"/>
    </location>
</feature>
<name>A0AAJ5VRH1_9HYPH</name>